<evidence type="ECO:0000256" key="1">
    <source>
        <dbReference type="SAM" id="MobiDB-lite"/>
    </source>
</evidence>
<feature type="compositionally biased region" description="Basic residues" evidence="1">
    <location>
        <begin position="172"/>
        <end position="184"/>
    </location>
</feature>
<evidence type="ECO:0000313" key="2">
    <source>
        <dbReference type="EMBL" id="TDG43841.1"/>
    </source>
</evidence>
<feature type="compositionally biased region" description="Low complexity" evidence="1">
    <location>
        <begin position="70"/>
        <end position="90"/>
    </location>
</feature>
<feature type="region of interest" description="Disordered" evidence="1">
    <location>
        <begin position="70"/>
        <end position="99"/>
    </location>
</feature>
<protein>
    <submittedName>
        <fullName evidence="2">Uncharacterized protein</fullName>
    </submittedName>
</protein>
<feature type="compositionally biased region" description="Low complexity" evidence="1">
    <location>
        <begin position="35"/>
        <end position="44"/>
    </location>
</feature>
<dbReference type="EMBL" id="LSRL02000130">
    <property type="protein sequence ID" value="TDG43841.1"/>
    <property type="molecule type" value="Genomic_DNA"/>
</dbReference>
<dbReference type="Proteomes" id="UP000295192">
    <property type="component" value="Unassembled WGS sequence"/>
</dbReference>
<feature type="region of interest" description="Disordered" evidence="1">
    <location>
        <begin position="1"/>
        <end position="45"/>
    </location>
</feature>
<sequence>MQKQKRSRRGRTIDYNILGRGKKPHEQQRQHQQPAAAASAAAGAGYTGPAGRGMRLGGMRVVSGLMAACQQQQQKQHRQQQQQQHRQLQQPTTASDHQPNSFRLLTASEQQASCSTGRERENERRCCRVAGSWSRSCTMPNTRAERTKLQQQQQQQPQQQKQQQQPQQKSLHSMHKHAHTHARTYTRYQLNRADK</sequence>
<dbReference type="AlphaFoldDB" id="A0A484B7L7"/>
<name>A0A484B7L7_DRONA</name>
<proteinExistence type="predicted"/>
<feature type="compositionally biased region" description="Basic residues" evidence="1">
    <location>
        <begin position="1"/>
        <end position="10"/>
    </location>
</feature>
<organism evidence="2 3">
    <name type="scientific">Drosophila navojoa</name>
    <name type="common">Fruit fly</name>
    <dbReference type="NCBI Taxonomy" id="7232"/>
    <lineage>
        <taxon>Eukaryota</taxon>
        <taxon>Metazoa</taxon>
        <taxon>Ecdysozoa</taxon>
        <taxon>Arthropoda</taxon>
        <taxon>Hexapoda</taxon>
        <taxon>Insecta</taxon>
        <taxon>Pterygota</taxon>
        <taxon>Neoptera</taxon>
        <taxon>Endopterygota</taxon>
        <taxon>Diptera</taxon>
        <taxon>Brachycera</taxon>
        <taxon>Muscomorpha</taxon>
        <taxon>Ephydroidea</taxon>
        <taxon>Drosophilidae</taxon>
        <taxon>Drosophila</taxon>
    </lineage>
</organism>
<feature type="region of interest" description="Disordered" evidence="1">
    <location>
        <begin position="137"/>
        <end position="195"/>
    </location>
</feature>
<keyword evidence="3" id="KW-1185">Reference proteome</keyword>
<comment type="caution">
    <text evidence="2">The sequence shown here is derived from an EMBL/GenBank/DDBJ whole genome shotgun (WGS) entry which is preliminary data.</text>
</comment>
<gene>
    <name evidence="2" type="ORF">AWZ03_009752</name>
</gene>
<feature type="compositionally biased region" description="Low complexity" evidence="1">
    <location>
        <begin position="150"/>
        <end position="169"/>
    </location>
</feature>
<reference evidence="2 3" key="1">
    <citation type="journal article" date="2019" name="J. Hered.">
        <title>An Improved Genome Assembly for Drosophila navojoa, the Basal Species in the mojavensis Cluster.</title>
        <authorList>
            <person name="Vanderlinde T."/>
            <person name="Dupim E.G."/>
            <person name="Nazario-Yepiz N.O."/>
            <person name="Carvalho A.B."/>
        </authorList>
    </citation>
    <scope>NUCLEOTIDE SEQUENCE [LARGE SCALE GENOMIC DNA]</scope>
    <source>
        <strain evidence="2">Navoj_Jal97</strain>
        <tissue evidence="2">Whole organism</tissue>
    </source>
</reference>
<evidence type="ECO:0000313" key="3">
    <source>
        <dbReference type="Proteomes" id="UP000295192"/>
    </source>
</evidence>
<accession>A0A484B7L7</accession>